<sequence>MGRETKRPPRRRKVEKNEVTLSELLRDLYLHGVEYCLLYSPPEGHPVFSKEQIVSVLEKGESERSVSELATLCSSFSPLKDLLEKNVLSKKDKLFVLKDADLRILPVSTIAEMTGEEIGTGVPLWWDAPLPFVSWTGERFSANRKAAGLLDGIPLTRGEGSEFLRELPGGKCFLFREIHPCIFLVDDVSEDMGNAKEMTWWAAVGKAFVSRLRGKGFSVEKMTEDSLSAVDERDEILTCVWEDDIVGFLKVKDGKNF</sequence>
<accession>A0A644VMS9</accession>
<proteinExistence type="predicted"/>
<reference evidence="1" key="1">
    <citation type="submission" date="2019-08" db="EMBL/GenBank/DDBJ databases">
        <authorList>
            <person name="Kucharzyk K."/>
            <person name="Murdoch R.W."/>
            <person name="Higgins S."/>
            <person name="Loffler F."/>
        </authorList>
    </citation>
    <scope>NUCLEOTIDE SEQUENCE</scope>
</reference>
<comment type="caution">
    <text evidence="1">The sequence shown here is derived from an EMBL/GenBank/DDBJ whole genome shotgun (WGS) entry which is preliminary data.</text>
</comment>
<name>A0A644VMS9_9ZZZZ</name>
<gene>
    <name evidence="1" type="ORF">SDC9_38581</name>
</gene>
<dbReference type="AlphaFoldDB" id="A0A644VMS9"/>
<protein>
    <submittedName>
        <fullName evidence="1">Uncharacterized protein</fullName>
    </submittedName>
</protein>
<organism evidence="1">
    <name type="scientific">bioreactor metagenome</name>
    <dbReference type="NCBI Taxonomy" id="1076179"/>
    <lineage>
        <taxon>unclassified sequences</taxon>
        <taxon>metagenomes</taxon>
        <taxon>ecological metagenomes</taxon>
    </lineage>
</organism>
<dbReference type="EMBL" id="VSSQ01000359">
    <property type="protein sequence ID" value="MPL92480.1"/>
    <property type="molecule type" value="Genomic_DNA"/>
</dbReference>
<evidence type="ECO:0000313" key="1">
    <source>
        <dbReference type="EMBL" id="MPL92480.1"/>
    </source>
</evidence>